<sequence length="88" mass="9861">MLYSQHYNIIKNSGKDWVSLREAKVDNLVVPILVQYEIIHGLRLEAGPQVGFPIYSHERLDGGLDNIIECMRVVDVGLAGGVKSDRQL</sequence>
<reference evidence="1 2" key="1">
    <citation type="submission" date="2017-02" db="EMBL/GenBank/DDBJ databases">
        <authorList>
            <person name="Peterson S.W."/>
        </authorList>
    </citation>
    <scope>NUCLEOTIDE SEQUENCE [LARGE SCALE GENOMIC DNA]</scope>
    <source>
        <strain evidence="1 2">DSM 22899</strain>
    </source>
</reference>
<gene>
    <name evidence="1" type="ORF">SAMN05660226_03815</name>
</gene>
<dbReference type="AlphaFoldDB" id="A0A1T5F6H1"/>
<dbReference type="EMBL" id="FUYS01000013">
    <property type="protein sequence ID" value="SKB91772.1"/>
    <property type="molecule type" value="Genomic_DNA"/>
</dbReference>
<evidence type="ECO:0000313" key="2">
    <source>
        <dbReference type="Proteomes" id="UP000190541"/>
    </source>
</evidence>
<keyword evidence="2" id="KW-1185">Reference proteome</keyword>
<organism evidence="1 2">
    <name type="scientific">Parapedobacter luteus</name>
    <dbReference type="NCBI Taxonomy" id="623280"/>
    <lineage>
        <taxon>Bacteria</taxon>
        <taxon>Pseudomonadati</taxon>
        <taxon>Bacteroidota</taxon>
        <taxon>Sphingobacteriia</taxon>
        <taxon>Sphingobacteriales</taxon>
        <taxon>Sphingobacteriaceae</taxon>
        <taxon>Parapedobacter</taxon>
    </lineage>
</organism>
<protein>
    <submittedName>
        <fullName evidence="1">Uncharacterized protein</fullName>
    </submittedName>
</protein>
<dbReference type="Proteomes" id="UP000190541">
    <property type="component" value="Unassembled WGS sequence"/>
</dbReference>
<dbReference type="STRING" id="623280.SAMN05660226_03815"/>
<name>A0A1T5F6H1_9SPHI</name>
<proteinExistence type="predicted"/>
<accession>A0A1T5F6H1</accession>
<evidence type="ECO:0000313" key="1">
    <source>
        <dbReference type="EMBL" id="SKB91772.1"/>
    </source>
</evidence>